<proteinExistence type="predicted"/>
<evidence type="ECO:0000313" key="2">
    <source>
        <dbReference type="Proteomes" id="UP000009172"/>
    </source>
</evidence>
<evidence type="ECO:0000313" key="1">
    <source>
        <dbReference type="EMBL" id="EGD96686.1"/>
    </source>
</evidence>
<dbReference type="HOGENOM" id="CLU_1807628_0_0_1"/>
<organism evidence="1 2">
    <name type="scientific">Trichophyton tonsurans (strain CBS 112818)</name>
    <name type="common">Scalp ringworm fungus</name>
    <dbReference type="NCBI Taxonomy" id="647933"/>
    <lineage>
        <taxon>Eukaryota</taxon>
        <taxon>Fungi</taxon>
        <taxon>Dikarya</taxon>
        <taxon>Ascomycota</taxon>
        <taxon>Pezizomycotina</taxon>
        <taxon>Eurotiomycetes</taxon>
        <taxon>Eurotiomycetidae</taxon>
        <taxon>Onygenales</taxon>
        <taxon>Arthrodermataceae</taxon>
        <taxon>Trichophyton</taxon>
    </lineage>
</organism>
<name>F2RZD7_TRIT1</name>
<sequence length="143" mass="16012">MIGAASRRMLGVVSSNHDNKIFHLFPHTADCRSSALLTANASTSMGGFKPRELAGVLERWLHNQGLEGRSDWPDVRRGRWLSLKGRRCGEKAEVVSRVHSQSLIQRGHSNSRLLERRLRDATKTVGPLDPMVRIPSAKISPFY</sequence>
<protein>
    <submittedName>
        <fullName evidence="1">Uncharacterized protein</fullName>
    </submittedName>
</protein>
<accession>F2RZD7</accession>
<dbReference type="EMBL" id="GG698496">
    <property type="protein sequence ID" value="EGD96686.1"/>
    <property type="molecule type" value="Genomic_DNA"/>
</dbReference>
<gene>
    <name evidence="1" type="ORF">TESG_04118</name>
</gene>
<dbReference type="Proteomes" id="UP000009172">
    <property type="component" value="Unassembled WGS sequence"/>
</dbReference>
<reference evidence="2" key="1">
    <citation type="journal article" date="2012" name="MBio">
        <title>Comparative genome analysis of Trichophyton rubrum and related dermatophytes reveals candidate genes involved in infection.</title>
        <authorList>
            <person name="Martinez D.A."/>
            <person name="Oliver B.G."/>
            <person name="Graeser Y."/>
            <person name="Goldberg J.M."/>
            <person name="Li W."/>
            <person name="Martinez-Rossi N.M."/>
            <person name="Monod M."/>
            <person name="Shelest E."/>
            <person name="Barton R.C."/>
            <person name="Birch E."/>
            <person name="Brakhage A.A."/>
            <person name="Chen Z."/>
            <person name="Gurr S.J."/>
            <person name="Heiman D."/>
            <person name="Heitman J."/>
            <person name="Kosti I."/>
            <person name="Rossi A."/>
            <person name="Saif S."/>
            <person name="Samalova M."/>
            <person name="Saunders C.W."/>
            <person name="Shea T."/>
            <person name="Summerbell R.C."/>
            <person name="Xu J."/>
            <person name="Young S."/>
            <person name="Zeng Q."/>
            <person name="Birren B.W."/>
            <person name="Cuomo C.A."/>
            <person name="White T.C."/>
        </authorList>
    </citation>
    <scope>NUCLEOTIDE SEQUENCE [LARGE SCALE GENOMIC DNA]</scope>
    <source>
        <strain evidence="2">CBS 112818</strain>
    </source>
</reference>
<dbReference type="AlphaFoldDB" id="F2RZD7"/>
<keyword evidence="2" id="KW-1185">Reference proteome</keyword>